<dbReference type="AlphaFoldDB" id="X1L9Y5"/>
<accession>X1L9Y5</accession>
<sequence>NSIYSELGIDTIQSRNDKTAGSNLSSDKLFISLET</sequence>
<comment type="caution">
    <text evidence="1">The sequence shown here is derived from an EMBL/GenBank/DDBJ whole genome shotgun (WGS) entry which is preliminary data.</text>
</comment>
<feature type="non-terminal residue" evidence="1">
    <location>
        <position position="1"/>
    </location>
</feature>
<protein>
    <submittedName>
        <fullName evidence="1">Uncharacterized protein</fullName>
    </submittedName>
</protein>
<gene>
    <name evidence="1" type="ORF">S03H2_72296</name>
</gene>
<reference evidence="1" key="1">
    <citation type="journal article" date="2014" name="Front. Microbiol.">
        <title>High frequency of phylogenetically diverse reductive dehalogenase-homologous genes in deep subseafloor sedimentary metagenomes.</title>
        <authorList>
            <person name="Kawai M."/>
            <person name="Futagami T."/>
            <person name="Toyoda A."/>
            <person name="Takaki Y."/>
            <person name="Nishi S."/>
            <person name="Hori S."/>
            <person name="Arai W."/>
            <person name="Tsubouchi T."/>
            <person name="Morono Y."/>
            <person name="Uchiyama I."/>
            <person name="Ito T."/>
            <person name="Fujiyama A."/>
            <person name="Inagaki F."/>
            <person name="Takami H."/>
        </authorList>
    </citation>
    <scope>NUCLEOTIDE SEQUENCE</scope>
    <source>
        <strain evidence="1">Expedition CK06-06</strain>
    </source>
</reference>
<dbReference type="EMBL" id="BARU01048795">
    <property type="protein sequence ID" value="GAH99234.1"/>
    <property type="molecule type" value="Genomic_DNA"/>
</dbReference>
<name>X1L9Y5_9ZZZZ</name>
<organism evidence="1">
    <name type="scientific">marine sediment metagenome</name>
    <dbReference type="NCBI Taxonomy" id="412755"/>
    <lineage>
        <taxon>unclassified sequences</taxon>
        <taxon>metagenomes</taxon>
        <taxon>ecological metagenomes</taxon>
    </lineage>
</organism>
<proteinExistence type="predicted"/>
<evidence type="ECO:0000313" key="1">
    <source>
        <dbReference type="EMBL" id="GAH99234.1"/>
    </source>
</evidence>